<comment type="similarity">
    <text evidence="1 9">Belongs to the ABC transporter superfamily.</text>
</comment>
<evidence type="ECO:0000256" key="6">
    <source>
        <dbReference type="ARBA" id="ARBA00022840"/>
    </source>
</evidence>
<gene>
    <name evidence="9" type="primary">ftsE</name>
    <name evidence="11" type="ORF">B9N49_06580</name>
</gene>
<dbReference type="FunFam" id="3.40.50.300:FF:000056">
    <property type="entry name" value="Cell division ATP-binding protein FtsE"/>
    <property type="match status" value="1"/>
</dbReference>
<dbReference type="GO" id="GO:0051301">
    <property type="term" value="P:cell division"/>
    <property type="evidence" value="ECO:0007669"/>
    <property type="project" value="UniProtKB-UniRule"/>
</dbReference>
<feature type="domain" description="ABC transporter" evidence="10">
    <location>
        <begin position="2"/>
        <end position="227"/>
    </location>
</feature>
<dbReference type="PANTHER" id="PTHR24220">
    <property type="entry name" value="IMPORT ATP-BINDING PROTEIN"/>
    <property type="match status" value="1"/>
</dbReference>
<dbReference type="GO" id="GO:0005886">
    <property type="term" value="C:plasma membrane"/>
    <property type="evidence" value="ECO:0007669"/>
    <property type="project" value="UniProtKB-SubCell"/>
</dbReference>
<dbReference type="Gene3D" id="3.40.50.300">
    <property type="entry name" value="P-loop containing nucleotide triphosphate hydrolases"/>
    <property type="match status" value="1"/>
</dbReference>
<evidence type="ECO:0000256" key="9">
    <source>
        <dbReference type="RuleBase" id="RU365094"/>
    </source>
</evidence>
<comment type="function">
    <text evidence="9">Part of the ABC transporter FtsEX involved in cellular division.</text>
</comment>
<dbReference type="InterPro" id="IPR027417">
    <property type="entry name" value="P-loop_NTPase"/>
</dbReference>
<evidence type="ECO:0000259" key="10">
    <source>
        <dbReference type="PROSITE" id="PS50893"/>
    </source>
</evidence>
<keyword evidence="7 9" id="KW-0472">Membrane</keyword>
<dbReference type="GO" id="GO:0022857">
    <property type="term" value="F:transmembrane transporter activity"/>
    <property type="evidence" value="ECO:0007669"/>
    <property type="project" value="TreeGrafter"/>
</dbReference>
<keyword evidence="6 9" id="KW-0067">ATP-binding</keyword>
<dbReference type="PROSITE" id="PS00211">
    <property type="entry name" value="ABC_TRANSPORTER_1"/>
    <property type="match status" value="1"/>
</dbReference>
<dbReference type="InterPro" id="IPR017871">
    <property type="entry name" value="ABC_transporter-like_CS"/>
</dbReference>
<dbReference type="GO" id="GO:0016887">
    <property type="term" value="F:ATP hydrolysis activity"/>
    <property type="evidence" value="ECO:0007669"/>
    <property type="project" value="InterPro"/>
</dbReference>
<dbReference type="SMART" id="SM00382">
    <property type="entry name" value="AAA"/>
    <property type="match status" value="1"/>
</dbReference>
<comment type="subcellular location">
    <subcellularLocation>
        <location evidence="9">Cell membrane</location>
        <topology evidence="9">Peripheral membrane protein</topology>
        <orientation evidence="9">Cytoplasmic side</orientation>
    </subcellularLocation>
</comment>
<comment type="subunit">
    <text evidence="9">Homodimer. Forms a membrane-associated complex with FtsX.</text>
</comment>
<dbReference type="NCBIfam" id="TIGR02673">
    <property type="entry name" value="FtsE"/>
    <property type="match status" value="1"/>
</dbReference>
<comment type="caution">
    <text evidence="11">The sequence shown here is derived from an EMBL/GenBank/DDBJ whole genome shotgun (WGS) entry which is preliminary data.</text>
</comment>
<dbReference type="InterPro" id="IPR003593">
    <property type="entry name" value="AAA+_ATPase"/>
</dbReference>
<name>A0A233V348_FINMA</name>
<evidence type="ECO:0000256" key="3">
    <source>
        <dbReference type="ARBA" id="ARBA00022475"/>
    </source>
</evidence>
<dbReference type="SUPFAM" id="SSF52540">
    <property type="entry name" value="P-loop containing nucleoside triphosphate hydrolases"/>
    <property type="match status" value="1"/>
</dbReference>
<sequence>MLEFVHVDKTYKNKVCALNDCNFKIEQGEFVFLIGPSGAGKSTITKLILKEINPDRGKIYLYGEDITRLKARKVPKLRQSIGMVFQDFKLLENKTVYQNIKYVMQILGKSSSEIKSTIDTVLDLVNLKDKKNAYPHELSGGEMQRVCIARSMVNKPKLLIADEPTGNLDPVTSMDIANALVRINERGTTVLMITHEKDIVNKLQKRVIQLDKGIIVRDEEGGMYEKN</sequence>
<keyword evidence="5 9" id="KW-0547">Nucleotide-binding</keyword>
<evidence type="ECO:0000256" key="1">
    <source>
        <dbReference type="ARBA" id="ARBA00005417"/>
    </source>
</evidence>
<organism evidence="11 12">
    <name type="scientific">Finegoldia magna</name>
    <name type="common">Peptostreptococcus magnus</name>
    <dbReference type="NCBI Taxonomy" id="1260"/>
    <lineage>
        <taxon>Bacteria</taxon>
        <taxon>Bacillati</taxon>
        <taxon>Bacillota</taxon>
        <taxon>Tissierellia</taxon>
        <taxon>Tissierellales</taxon>
        <taxon>Peptoniphilaceae</taxon>
        <taxon>Finegoldia</taxon>
    </lineage>
</organism>
<accession>A0A233V348</accession>
<dbReference type="GeneID" id="60840578"/>
<evidence type="ECO:0000313" key="12">
    <source>
        <dbReference type="Proteomes" id="UP000215413"/>
    </source>
</evidence>
<dbReference type="PANTHER" id="PTHR24220:SF470">
    <property type="entry name" value="CELL DIVISION ATP-BINDING PROTEIN FTSE"/>
    <property type="match status" value="1"/>
</dbReference>
<dbReference type="Proteomes" id="UP000215413">
    <property type="component" value="Unassembled WGS sequence"/>
</dbReference>
<keyword evidence="3 9" id="KW-1003">Cell membrane</keyword>
<evidence type="ECO:0000256" key="4">
    <source>
        <dbReference type="ARBA" id="ARBA00022618"/>
    </source>
</evidence>
<evidence type="ECO:0000256" key="8">
    <source>
        <dbReference type="ARBA" id="ARBA00023306"/>
    </source>
</evidence>
<keyword evidence="8 9" id="KW-0131">Cell cycle</keyword>
<dbReference type="InterPro" id="IPR015854">
    <property type="entry name" value="ABC_transpr_LolD-like"/>
</dbReference>
<evidence type="ECO:0000256" key="2">
    <source>
        <dbReference type="ARBA" id="ARBA00020019"/>
    </source>
</evidence>
<reference evidence="12" key="1">
    <citation type="submission" date="2017-04" db="EMBL/GenBank/DDBJ databases">
        <title>Finegoldia magna isolated from orthopedic joint implant-associated infections.</title>
        <authorList>
            <person name="Bjorklund S."/>
            <person name="Bruggemann H."/>
            <person name="Jensen A."/>
            <person name="Hellmark B."/>
            <person name="Soderquist B."/>
        </authorList>
    </citation>
    <scope>NUCLEOTIDE SEQUENCE [LARGE SCALE GENOMIC DNA]</scope>
    <source>
        <strain evidence="12">CCUG 54800</strain>
    </source>
</reference>
<dbReference type="InterPro" id="IPR003439">
    <property type="entry name" value="ABC_transporter-like_ATP-bd"/>
</dbReference>
<evidence type="ECO:0000256" key="5">
    <source>
        <dbReference type="ARBA" id="ARBA00022741"/>
    </source>
</evidence>
<evidence type="ECO:0000313" key="11">
    <source>
        <dbReference type="EMBL" id="OXZ26827.1"/>
    </source>
</evidence>
<dbReference type="PROSITE" id="PS50893">
    <property type="entry name" value="ABC_TRANSPORTER_2"/>
    <property type="match status" value="1"/>
</dbReference>
<dbReference type="Pfam" id="PF00005">
    <property type="entry name" value="ABC_tran"/>
    <property type="match status" value="1"/>
</dbReference>
<proteinExistence type="inferred from homology"/>
<dbReference type="InterPro" id="IPR005286">
    <property type="entry name" value="Cell_div_FtsE"/>
</dbReference>
<protein>
    <recommendedName>
        <fullName evidence="2 9">Cell division ATP-binding protein FtsE</fullName>
    </recommendedName>
</protein>
<dbReference type="RefSeq" id="WP_002835102.1">
    <property type="nucleotide sequence ID" value="NZ_AP031486.1"/>
</dbReference>
<dbReference type="EMBL" id="NDYC01000031">
    <property type="protein sequence ID" value="OXZ26827.1"/>
    <property type="molecule type" value="Genomic_DNA"/>
</dbReference>
<evidence type="ECO:0000256" key="7">
    <source>
        <dbReference type="ARBA" id="ARBA00023136"/>
    </source>
</evidence>
<dbReference type="AlphaFoldDB" id="A0A233V348"/>
<keyword evidence="4 9" id="KW-0132">Cell division</keyword>
<dbReference type="GO" id="GO:0005524">
    <property type="term" value="F:ATP binding"/>
    <property type="evidence" value="ECO:0007669"/>
    <property type="project" value="UniProtKB-UniRule"/>
</dbReference>